<dbReference type="Proteomes" id="UP001597511">
    <property type="component" value="Unassembled WGS sequence"/>
</dbReference>
<comment type="caution">
    <text evidence="2">The sequence shown here is derived from an EMBL/GenBank/DDBJ whole genome shotgun (WGS) entry which is preliminary data.</text>
</comment>
<keyword evidence="1" id="KW-0175">Coiled coil</keyword>
<accession>A0ABW6A1J5</accession>
<keyword evidence="3" id="KW-1185">Reference proteome</keyword>
<gene>
    <name evidence="2" type="ORF">ACFS6H_05465</name>
</gene>
<dbReference type="EMBL" id="JBHUOZ010000001">
    <property type="protein sequence ID" value="MFD2919153.1"/>
    <property type="molecule type" value="Genomic_DNA"/>
</dbReference>
<dbReference type="RefSeq" id="WP_386096064.1">
    <property type="nucleotide sequence ID" value="NZ_JBHUOZ010000001.1"/>
</dbReference>
<proteinExistence type="predicted"/>
<protein>
    <submittedName>
        <fullName evidence="2">Uncharacterized protein</fullName>
    </submittedName>
</protein>
<organism evidence="2 3">
    <name type="scientific">Terrimonas rubra</name>
    <dbReference type="NCBI Taxonomy" id="1035890"/>
    <lineage>
        <taxon>Bacteria</taxon>
        <taxon>Pseudomonadati</taxon>
        <taxon>Bacteroidota</taxon>
        <taxon>Chitinophagia</taxon>
        <taxon>Chitinophagales</taxon>
        <taxon>Chitinophagaceae</taxon>
        <taxon>Terrimonas</taxon>
    </lineage>
</organism>
<evidence type="ECO:0000313" key="3">
    <source>
        <dbReference type="Proteomes" id="UP001597511"/>
    </source>
</evidence>
<name>A0ABW6A1J5_9BACT</name>
<evidence type="ECO:0000256" key="1">
    <source>
        <dbReference type="SAM" id="Coils"/>
    </source>
</evidence>
<feature type="coiled-coil region" evidence="1">
    <location>
        <begin position="417"/>
        <end position="444"/>
    </location>
</feature>
<reference evidence="3" key="1">
    <citation type="journal article" date="2019" name="Int. J. Syst. Evol. Microbiol.">
        <title>The Global Catalogue of Microorganisms (GCM) 10K type strain sequencing project: providing services to taxonomists for standard genome sequencing and annotation.</title>
        <authorList>
            <consortium name="The Broad Institute Genomics Platform"/>
            <consortium name="The Broad Institute Genome Sequencing Center for Infectious Disease"/>
            <person name="Wu L."/>
            <person name="Ma J."/>
        </authorList>
    </citation>
    <scope>NUCLEOTIDE SEQUENCE [LARGE SCALE GENOMIC DNA]</scope>
    <source>
        <strain evidence="3">KCTC 23299</strain>
    </source>
</reference>
<sequence>MLFETKDQIKDRMVKTASRLWDIPESDIETNFDPLLILLFDACAAELEKTNRSIQATQNRLLDNMSEVLLPDAIMNVRPASCVIQAGVTDTKALINNTQRFSFVNTLHQAGFKPYQADLSFTPIGTFHLHQTSLAYLYFGGRLLACSGGTQRSVVHDAKAPGNTLIHELTLALQVEKPLTDIKGLQLFFDVRNHSQAGFFYDALKGATATLNNTPVVINNGYFVNKDYELGIDDVLTDDGSSYTKKICRQTAWMYERHFLQVAQALPFDSHKLPESWLNELPQPVTQKLGAENLAFLHIQLSRPVPLQVLDRLVCAINAFPVINRNLKNLAEKTDGRMNIIPLPVEGDFLDIHNVYGPGGQEYKFRSAAHVDELNEGEAIIRSSGVGKSSSAQLRAMIAGVIDAVRDESAYFSKMSNDFVTSRLKEINKTLIRLEDKMELARDNKDTLHYLMLRPKKAGDNVTVEYWTVNKPEHSQQIKPDTKFSVHNNAAIKTNTIITLTNVAGARQGLTPKEKQYLLQRKITADEKIVSSEDVKLLCFQLFGDLLQKVETKKAVQPGSERSSGFQTFIEVRLTVKQNSTFDETELLRRQLEYTLAQQASPIYPFKVVIA</sequence>
<evidence type="ECO:0000313" key="2">
    <source>
        <dbReference type="EMBL" id="MFD2919153.1"/>
    </source>
</evidence>